<gene>
    <name evidence="1" type="ORF">HA50_17235</name>
</gene>
<comment type="caution">
    <text evidence="1">The sequence shown here is derived from an EMBL/GenBank/DDBJ whole genome shotgun (WGS) entry which is preliminary data.</text>
</comment>
<accession>A0A1X1EYE3</accession>
<evidence type="ECO:0000313" key="2">
    <source>
        <dbReference type="Proteomes" id="UP000193749"/>
    </source>
</evidence>
<protein>
    <submittedName>
        <fullName evidence="1">Uncharacterized protein</fullName>
    </submittedName>
</protein>
<organism evidence="1 2">
    <name type="scientific">Pantoea cypripedii</name>
    <name type="common">Pectobacterium cypripedii</name>
    <name type="synonym">Erwinia cypripedii</name>
    <dbReference type="NCBI Taxonomy" id="55209"/>
    <lineage>
        <taxon>Bacteria</taxon>
        <taxon>Pseudomonadati</taxon>
        <taxon>Pseudomonadota</taxon>
        <taxon>Gammaproteobacteria</taxon>
        <taxon>Enterobacterales</taxon>
        <taxon>Erwiniaceae</taxon>
        <taxon>Pantoea</taxon>
    </lineage>
</organism>
<dbReference type="AlphaFoldDB" id="A0A1X1EYE3"/>
<proteinExistence type="predicted"/>
<name>A0A1X1EYE3_PANCY</name>
<dbReference type="Proteomes" id="UP000193749">
    <property type="component" value="Unassembled WGS sequence"/>
</dbReference>
<keyword evidence="2" id="KW-1185">Reference proteome</keyword>
<evidence type="ECO:0000313" key="1">
    <source>
        <dbReference type="EMBL" id="ORM94991.1"/>
    </source>
</evidence>
<dbReference type="OrthoDB" id="6463131at2"/>
<dbReference type="STRING" id="55209.HA50_17235"/>
<reference evidence="1 2" key="1">
    <citation type="journal article" date="2017" name="Antonie Van Leeuwenhoek">
        <title>Phylogenomic resolution of the bacterial genus Pantoea and its relationship with Erwinia and Tatumella.</title>
        <authorList>
            <person name="Palmer M."/>
            <person name="Steenkamp E.T."/>
            <person name="Coetzee M.P."/>
            <person name="Chan W.Y."/>
            <person name="van Zyl E."/>
            <person name="De Maayer P."/>
            <person name="Coutinho T.A."/>
            <person name="Blom J."/>
            <person name="Smits T.H."/>
            <person name="Duffy B."/>
            <person name="Venter S.N."/>
        </authorList>
    </citation>
    <scope>NUCLEOTIDE SEQUENCE [LARGE SCALE GENOMIC DNA]</scope>
    <source>
        <strain evidence="1 2">LMG 2657</strain>
    </source>
</reference>
<sequence>MKKKVQFLCGSLAVLALVLVICWPTIKLEFAGSAQYTQQDERAYEFYTPDILKKMPRITSRYDFNFANITGPASHVYAVHFYDIQDTRKIDAYLIANQYQRQDSCDINAVCWRGKNPNEVITVGLLSHPASVTVQVVKTF</sequence>
<dbReference type="EMBL" id="MLJI01000001">
    <property type="protein sequence ID" value="ORM94991.1"/>
    <property type="molecule type" value="Genomic_DNA"/>
</dbReference>
<dbReference type="RefSeq" id="WP_084876814.1">
    <property type="nucleotide sequence ID" value="NZ_JAGGMY010000001.1"/>
</dbReference>